<dbReference type="InterPro" id="IPR027417">
    <property type="entry name" value="P-loop_NTPase"/>
</dbReference>
<dbReference type="AlphaFoldDB" id="F2UIL0"/>
<feature type="compositionally biased region" description="Low complexity" evidence="1">
    <location>
        <begin position="886"/>
        <end position="922"/>
    </location>
</feature>
<feature type="compositionally biased region" description="Acidic residues" evidence="1">
    <location>
        <begin position="863"/>
        <end position="885"/>
    </location>
</feature>
<feature type="compositionally biased region" description="Low complexity" evidence="1">
    <location>
        <begin position="250"/>
        <end position="288"/>
    </location>
</feature>
<feature type="region of interest" description="Disordered" evidence="1">
    <location>
        <begin position="626"/>
        <end position="654"/>
    </location>
</feature>
<dbReference type="PANTHER" id="PTHR32114:SF2">
    <property type="entry name" value="ABC TRANSPORTER ABCH.3"/>
    <property type="match status" value="1"/>
</dbReference>
<evidence type="ECO:0008006" key="4">
    <source>
        <dbReference type="Google" id="ProtNLM"/>
    </source>
</evidence>
<dbReference type="Gene3D" id="3.40.50.300">
    <property type="entry name" value="P-loop containing nucleotide triphosphate hydrolases"/>
    <property type="match status" value="1"/>
</dbReference>
<dbReference type="PANTHER" id="PTHR32114">
    <property type="entry name" value="ABC TRANSPORTER ABCH.3"/>
    <property type="match status" value="1"/>
</dbReference>
<feature type="region of interest" description="Disordered" evidence="1">
    <location>
        <begin position="849"/>
        <end position="933"/>
    </location>
</feature>
<gene>
    <name evidence="2" type="ORF">PTSG_07399</name>
</gene>
<evidence type="ECO:0000313" key="2">
    <source>
        <dbReference type="EMBL" id="EGD77059.1"/>
    </source>
</evidence>
<dbReference type="EMBL" id="GL832976">
    <property type="protein sequence ID" value="EGD77059.1"/>
    <property type="molecule type" value="Genomic_DNA"/>
</dbReference>
<feature type="compositionally biased region" description="Polar residues" evidence="1">
    <location>
        <begin position="713"/>
        <end position="725"/>
    </location>
</feature>
<sequence length="1082" mass="118785">MSSAKRSARATKDEGLAVTPGSLYADIVEELQHQLTDLEAKLLLVRCGVEVKTNASTDECIHLLETRCPPNSNANLPYLCEESDLEPLRQSVTGALGQDHIVCRLIQQRQALMKSDNGNPASKRPKTVPPSSMGSDAMFKTVIEDMDSGIATWQHMREGTSRCFLLDETHTKVDWKQVREVAKNKKTDTLFFFGKKPTPDNNPAIYKLYREMDTRIRVVIRDPQNANLGQQLGVATARDILESERARLRPSSSDATRAAAAPSAALTTSTPPSASAPSTSSSATASTALSGGTTASGLALEDLNRIHELVAPDGDSQSTRGSSTAATPKEVKFEFLTVKGFGPFLDEQTFSMSFVGLGFIGADLGGLQSNGFGKTLLCATSIIWCLTGKADPHISNSKDRNMGNLRPNSAGDSFVRLKGVVDGQEFRVTRKLKQRQKRQQRQQPQQLRVEIGGRIIKGNKSNKTDAIARELFNLRRGEDLEWALPLICAWTPFSDAAFFRASSAAGAKPARSAIAAVLDLKAFDAAAEDVKNKLREAAKEEKNAAAQLETAVRKLKDAKTCCENAKETCDSARTRVEELKKEVRALEREVASAAGSAQHGTTDLEAKLRTCEAEIERLEEDKDACKDDIREQRGEQAAAKREKSSLTSKRGKLKDQPTCPTCLQPLGDDCLQVFAERRRECETTIERCSEKIKALEGQLTKVNKNLRQKRQQHTQLSNSIAQQKALSERAQKELEKKRPQLKEQQRKLNAAEEQLQQLQRDMQTAEEEKSRWVSTQQELRRSIETSRADDARLNAFQLLVQGKLVESVKGHVQYWLDKFFQVQSDPDVAKEYAKAQALYRCQRLTVHFGSDDDDGGARGDDGGTGEDDDDDDEDDDDDNGDDDCGDGAPTSSTTASSTTASSTTASSVTRSSAAVTTSAAAAKNSNGSGNYSREEDVSSIMLETALERLLHEPVLKWDDEELSGGVSSLSTSEYARYRLAVMLASCQLLKKSLGIKLNFLLLDECMLGMDALAVLDIVSSLKAWAKHADNRMGVFLSSVSRFESIGFKFDKCVLLRRGDPTDLAVRAAQTMETHPNDSDDEE</sequence>
<feature type="region of interest" description="Disordered" evidence="1">
    <location>
        <begin position="246"/>
        <end position="288"/>
    </location>
</feature>
<feature type="region of interest" description="Disordered" evidence="1">
    <location>
        <begin position="707"/>
        <end position="776"/>
    </location>
</feature>
<dbReference type="KEGG" id="sre:PTSG_07399"/>
<dbReference type="OrthoDB" id="18797at2759"/>
<dbReference type="SUPFAM" id="SSF52540">
    <property type="entry name" value="P-loop containing nucleoside triphosphate hydrolases"/>
    <property type="match status" value="1"/>
</dbReference>
<dbReference type="InParanoid" id="F2UIL0"/>
<dbReference type="GeneID" id="16071462"/>
<dbReference type="Proteomes" id="UP000007799">
    <property type="component" value="Unassembled WGS sequence"/>
</dbReference>
<name>F2UIL0_SALR5</name>
<evidence type="ECO:0000256" key="1">
    <source>
        <dbReference type="SAM" id="MobiDB-lite"/>
    </source>
</evidence>
<feature type="region of interest" description="Disordered" evidence="1">
    <location>
        <begin position="113"/>
        <end position="134"/>
    </location>
</feature>
<dbReference type="RefSeq" id="XP_004990899.1">
    <property type="nucleotide sequence ID" value="XM_004990842.1"/>
</dbReference>
<proteinExistence type="predicted"/>
<feature type="compositionally biased region" description="Basic and acidic residues" evidence="1">
    <location>
        <begin position="626"/>
        <end position="644"/>
    </location>
</feature>
<protein>
    <recommendedName>
        <fullName evidence="4">Rad50/SbcC-type AAA domain-containing protein</fullName>
    </recommendedName>
</protein>
<evidence type="ECO:0000313" key="3">
    <source>
        <dbReference type="Proteomes" id="UP000007799"/>
    </source>
</evidence>
<dbReference type="Gene3D" id="1.10.287.510">
    <property type="entry name" value="Helix hairpin bin"/>
    <property type="match status" value="1"/>
</dbReference>
<feature type="compositionally biased region" description="Basic and acidic residues" evidence="1">
    <location>
        <begin position="726"/>
        <end position="750"/>
    </location>
</feature>
<keyword evidence="3" id="KW-1185">Reference proteome</keyword>
<reference evidence="2" key="1">
    <citation type="submission" date="2009-08" db="EMBL/GenBank/DDBJ databases">
        <title>Annotation of Salpingoeca rosetta.</title>
        <authorList>
            <consortium name="The Broad Institute Genome Sequencing Platform"/>
            <person name="Russ C."/>
            <person name="Cuomo C."/>
            <person name="Burger G."/>
            <person name="Gray M.W."/>
            <person name="Holland P.W.H."/>
            <person name="King N."/>
            <person name="Lang F.B.F."/>
            <person name="Roger A.J."/>
            <person name="Ruiz-Trillo I."/>
            <person name="Young S.K."/>
            <person name="Zeng Q."/>
            <person name="Gargeya S."/>
            <person name="Alvarado L."/>
            <person name="Berlin A."/>
            <person name="Chapman S.B."/>
            <person name="Chen Z."/>
            <person name="Freedman E."/>
            <person name="Gellesch M."/>
            <person name="Goldberg J."/>
            <person name="Griggs A."/>
            <person name="Gujja S."/>
            <person name="Heilman E."/>
            <person name="Heiman D."/>
            <person name="Howarth C."/>
            <person name="Mehta T."/>
            <person name="Neiman D."/>
            <person name="Pearson M."/>
            <person name="Roberts A."/>
            <person name="Saif S."/>
            <person name="Shea T."/>
            <person name="Shenoy N."/>
            <person name="Sisk P."/>
            <person name="Stolte C."/>
            <person name="Sykes S."/>
            <person name="White J."/>
            <person name="Yandava C."/>
            <person name="Haas B."/>
            <person name="Nusbaum C."/>
            <person name="Birren B."/>
        </authorList>
    </citation>
    <scope>NUCLEOTIDE SEQUENCE [LARGE SCALE GENOMIC DNA]</scope>
    <source>
        <strain evidence="2">ATCC 50818</strain>
    </source>
</reference>
<accession>F2UIL0</accession>
<organism evidence="3">
    <name type="scientific">Salpingoeca rosetta (strain ATCC 50818 / BSB-021)</name>
    <dbReference type="NCBI Taxonomy" id="946362"/>
    <lineage>
        <taxon>Eukaryota</taxon>
        <taxon>Choanoflagellata</taxon>
        <taxon>Craspedida</taxon>
        <taxon>Salpingoecidae</taxon>
        <taxon>Salpingoeca</taxon>
    </lineage>
</organism>